<name>A0A1Y6LY88_ZYMTR</name>
<sequence length="344" mass="38980">MIGQTLTAVFKPNDNVRPAGVNFRPDRSLEQLYIATFRPKPRELWKNAVAPLQEEESFTPQALLEALIWTYIRTAILSKDDVPWTAPHHMITIESTELIREELRKHPKVKFDAVARKASEAQLEYVYFLTNDLISAARDLSIDLHLILVGHLSNHEGESSHLQTGWSKALKSNIQETCSEALLLLGLLTARAIKHQWSTVAEEVLSRGTIGSNRNFVVATSPVLFELEENESKVLRACLPAARAELNEGLQTSARRVRKNRAMRRRADEDADEEMEDPGAVDEEQDSESEQPGRKAELTVDQEFMTSNMDSEAEDEFESDNEEVNNEEVDNEESYEPLHEESPD</sequence>
<feature type="region of interest" description="Disordered" evidence="1">
    <location>
        <begin position="257"/>
        <end position="344"/>
    </location>
</feature>
<proteinExistence type="predicted"/>
<gene>
    <name evidence="2" type="ORF">ZT1A5_G10802</name>
</gene>
<dbReference type="Proteomes" id="UP000215453">
    <property type="component" value="Chromosome 12"/>
</dbReference>
<dbReference type="AlphaFoldDB" id="A0A1Y6LY88"/>
<evidence type="ECO:0000256" key="1">
    <source>
        <dbReference type="SAM" id="MobiDB-lite"/>
    </source>
</evidence>
<organism evidence="2 3">
    <name type="scientific">Zymoseptoria tritici ST99CH_1A5</name>
    <dbReference type="NCBI Taxonomy" id="1276529"/>
    <lineage>
        <taxon>Eukaryota</taxon>
        <taxon>Fungi</taxon>
        <taxon>Dikarya</taxon>
        <taxon>Ascomycota</taxon>
        <taxon>Pezizomycotina</taxon>
        <taxon>Dothideomycetes</taxon>
        <taxon>Dothideomycetidae</taxon>
        <taxon>Mycosphaerellales</taxon>
        <taxon>Mycosphaerellaceae</taxon>
        <taxon>Zymoseptoria</taxon>
    </lineage>
</organism>
<accession>A0A1Y6LY88</accession>
<evidence type="ECO:0000313" key="2">
    <source>
        <dbReference type="EMBL" id="SMY29355.1"/>
    </source>
</evidence>
<dbReference type="EMBL" id="LT882687">
    <property type="protein sequence ID" value="SMY29355.1"/>
    <property type="molecule type" value="Genomic_DNA"/>
</dbReference>
<protein>
    <submittedName>
        <fullName evidence="2">Uncharacterized protein</fullName>
    </submittedName>
</protein>
<reference evidence="2 3" key="1">
    <citation type="submission" date="2016-10" db="EMBL/GenBank/DDBJ databases">
        <authorList>
            <person name="Varghese N."/>
        </authorList>
    </citation>
    <scope>NUCLEOTIDE SEQUENCE [LARGE SCALE GENOMIC DNA]</scope>
</reference>
<feature type="compositionally biased region" description="Acidic residues" evidence="1">
    <location>
        <begin position="311"/>
        <end position="335"/>
    </location>
</feature>
<evidence type="ECO:0000313" key="3">
    <source>
        <dbReference type="Proteomes" id="UP000215453"/>
    </source>
</evidence>
<feature type="compositionally biased region" description="Acidic residues" evidence="1">
    <location>
        <begin position="269"/>
        <end position="289"/>
    </location>
</feature>